<evidence type="ECO:0000313" key="4">
    <source>
        <dbReference type="Proteomes" id="UP001418444"/>
    </source>
</evidence>
<sequence length="363" mass="39495">MSTDTAIPRSPDDITAEWLSAALTGDAPDPVRVDSVEVRPLGAGLTGSAYSVRARYAANPGGVPDHLVVKLASENHAIRERVSLGYRSEIAFYADVLDRVEIPTPACFHRSISDDGQTFALVLAHMDGHEQSDQIDGCTNEQAVHAVRALAALHGPLWCDPSLTSFTSTAMPLADEQTAYGLGEVTVMAAGITVDRLGDVLGPAHTEVLRRSAAAVGPWLLSRPERFALLHSDYRSDNLLFHAESSEVTVIDWQTLAVGLPARDLAYFLATSLVSEQRDALDRRLVEEYHRVLVDEYGITGYDVETCWEDYRLGLLQAVLVPTLGYAFADRTDRADAIMSTMLIRACEAIARHDALGLIDARP</sequence>
<protein>
    <submittedName>
        <fullName evidence="3">Phosphotransferase</fullName>
    </submittedName>
</protein>
<accession>A0ABP7P1G9</accession>
<dbReference type="InterPro" id="IPR011009">
    <property type="entry name" value="Kinase-like_dom_sf"/>
</dbReference>
<gene>
    <name evidence="3" type="ORF">GCM10022231_16690</name>
</gene>
<feature type="domain" description="CHK kinase-like" evidence="2">
    <location>
        <begin position="121"/>
        <end position="299"/>
    </location>
</feature>
<proteinExistence type="predicted"/>
<name>A0ABP7P1G9_9ACTN</name>
<dbReference type="EMBL" id="BAAAZW010000004">
    <property type="protein sequence ID" value="GAA3958025.1"/>
    <property type="molecule type" value="Genomic_DNA"/>
</dbReference>
<dbReference type="RefSeq" id="WP_344782555.1">
    <property type="nucleotide sequence ID" value="NZ_BAAAZW010000004.1"/>
</dbReference>
<evidence type="ECO:0000313" key="3">
    <source>
        <dbReference type="EMBL" id="GAA3958025.1"/>
    </source>
</evidence>
<evidence type="ECO:0000259" key="2">
    <source>
        <dbReference type="SMART" id="SM00587"/>
    </source>
</evidence>
<dbReference type="PANTHER" id="PTHR23020:SF41">
    <property type="entry name" value="AMINOGLYCOSIDE PHOSPHOTRANSFERASE DOMAIN-CONTAINING PROTEIN"/>
    <property type="match status" value="1"/>
</dbReference>
<dbReference type="InterPro" id="IPR015897">
    <property type="entry name" value="CHK_kinase-like"/>
</dbReference>
<comment type="caution">
    <text evidence="3">The sequence shown here is derived from an EMBL/GenBank/DDBJ whole genome shotgun (WGS) entry which is preliminary data.</text>
</comment>
<dbReference type="PANTHER" id="PTHR23020">
    <property type="entry name" value="UNCHARACTERIZED NUCLEAR HORMONE RECEPTOR-RELATED"/>
    <property type="match status" value="1"/>
</dbReference>
<dbReference type="InterPro" id="IPR052961">
    <property type="entry name" value="Oxido-Kinase-like_Enzymes"/>
</dbReference>
<evidence type="ECO:0000256" key="1">
    <source>
        <dbReference type="PROSITE-ProRule" id="PRU10141"/>
    </source>
</evidence>
<dbReference type="Proteomes" id="UP001418444">
    <property type="component" value="Unassembled WGS sequence"/>
</dbReference>
<keyword evidence="1" id="KW-0067">ATP-binding</keyword>
<keyword evidence="1" id="KW-0547">Nucleotide-binding</keyword>
<dbReference type="Gene3D" id="3.90.1200.10">
    <property type="match status" value="1"/>
</dbReference>
<dbReference type="SUPFAM" id="SSF56112">
    <property type="entry name" value="Protein kinase-like (PK-like)"/>
    <property type="match status" value="1"/>
</dbReference>
<reference evidence="4" key="1">
    <citation type="journal article" date="2019" name="Int. J. Syst. Evol. Microbiol.">
        <title>The Global Catalogue of Microorganisms (GCM) 10K type strain sequencing project: providing services to taxonomists for standard genome sequencing and annotation.</title>
        <authorList>
            <consortium name="The Broad Institute Genomics Platform"/>
            <consortium name="The Broad Institute Genome Sequencing Center for Infectious Disease"/>
            <person name="Wu L."/>
            <person name="Ma J."/>
        </authorList>
    </citation>
    <scope>NUCLEOTIDE SEQUENCE [LARGE SCALE GENOMIC DNA]</scope>
    <source>
        <strain evidence="4">JCM 16923</strain>
    </source>
</reference>
<dbReference type="SMART" id="SM00587">
    <property type="entry name" value="CHK"/>
    <property type="match status" value="1"/>
</dbReference>
<organism evidence="3 4">
    <name type="scientific">Gordonia caeni</name>
    <dbReference type="NCBI Taxonomy" id="1007097"/>
    <lineage>
        <taxon>Bacteria</taxon>
        <taxon>Bacillati</taxon>
        <taxon>Actinomycetota</taxon>
        <taxon>Actinomycetes</taxon>
        <taxon>Mycobacteriales</taxon>
        <taxon>Gordoniaceae</taxon>
        <taxon>Gordonia</taxon>
    </lineage>
</organism>
<dbReference type="PROSITE" id="PS00107">
    <property type="entry name" value="PROTEIN_KINASE_ATP"/>
    <property type="match status" value="1"/>
</dbReference>
<keyword evidence="4" id="KW-1185">Reference proteome</keyword>
<dbReference type="InterPro" id="IPR017441">
    <property type="entry name" value="Protein_kinase_ATP_BS"/>
</dbReference>
<feature type="binding site" evidence="1">
    <location>
        <position position="70"/>
    </location>
    <ligand>
        <name>ATP</name>
        <dbReference type="ChEBI" id="CHEBI:30616"/>
    </ligand>
</feature>
<dbReference type="InterPro" id="IPR002575">
    <property type="entry name" value="Aminoglycoside_PTrfase"/>
</dbReference>
<dbReference type="Pfam" id="PF01636">
    <property type="entry name" value="APH"/>
    <property type="match status" value="1"/>
</dbReference>